<accession>A0ABV7EDG8</accession>
<dbReference type="Proteomes" id="UP001595378">
    <property type="component" value="Unassembled WGS sequence"/>
</dbReference>
<proteinExistence type="predicted"/>
<protein>
    <submittedName>
        <fullName evidence="1">Uncharacterized protein</fullName>
    </submittedName>
</protein>
<reference evidence="2" key="1">
    <citation type="journal article" date="2019" name="Int. J. Syst. Evol. Microbiol.">
        <title>The Global Catalogue of Microorganisms (GCM) 10K type strain sequencing project: providing services to taxonomists for standard genome sequencing and annotation.</title>
        <authorList>
            <consortium name="The Broad Institute Genomics Platform"/>
            <consortium name="The Broad Institute Genome Sequencing Center for Infectious Disease"/>
            <person name="Wu L."/>
            <person name="Ma J."/>
        </authorList>
    </citation>
    <scope>NUCLEOTIDE SEQUENCE [LARGE SCALE GENOMIC DNA]</scope>
    <source>
        <strain evidence="2">KCTC 52606</strain>
    </source>
</reference>
<dbReference type="RefSeq" id="WP_336920605.1">
    <property type="nucleotide sequence ID" value="NZ_JBANRN010000021.1"/>
</dbReference>
<organism evidence="1 2">
    <name type="scientific">Alteraurantiacibacter lauratis</name>
    <dbReference type="NCBI Taxonomy" id="2054627"/>
    <lineage>
        <taxon>Bacteria</taxon>
        <taxon>Pseudomonadati</taxon>
        <taxon>Pseudomonadota</taxon>
        <taxon>Alphaproteobacteria</taxon>
        <taxon>Sphingomonadales</taxon>
        <taxon>Erythrobacteraceae</taxon>
        <taxon>Alteraurantiacibacter</taxon>
    </lineage>
</organism>
<keyword evidence="2" id="KW-1185">Reference proteome</keyword>
<dbReference type="EMBL" id="JBHRSU010000023">
    <property type="protein sequence ID" value="MFC3100668.1"/>
    <property type="molecule type" value="Genomic_DNA"/>
</dbReference>
<gene>
    <name evidence="1" type="ORF">ACFODK_07200</name>
</gene>
<comment type="caution">
    <text evidence="1">The sequence shown here is derived from an EMBL/GenBank/DDBJ whole genome shotgun (WGS) entry which is preliminary data.</text>
</comment>
<sequence length="178" mass="19622">MAKQKPEGDLVAYLKEHLKYERDMLRFTYGMLFQTEDLGWCAMFESFGIHARNLYDFLRHEGSATNTVRADDYVPGRKKPSASNGDGKLNGSFFHLSTSRLANKPVSLTDAIAIGGWIDKEWAAWTEQLREPFKALVDAYPACPAPTSGIVARSPSATNHITTTSSTVVFGGSEQRGG</sequence>
<evidence type="ECO:0000313" key="1">
    <source>
        <dbReference type="EMBL" id="MFC3100668.1"/>
    </source>
</evidence>
<name>A0ABV7EDG8_9SPHN</name>
<evidence type="ECO:0000313" key="2">
    <source>
        <dbReference type="Proteomes" id="UP001595378"/>
    </source>
</evidence>